<sequence length="160" mass="18117">MQHIAPCLWFDNQAEEAAHFYTSIFKNSKILRLRYYGDAGAEVSGKPKGSLMTVTFQLEGQQFIALNGGPDFKFSPAISLFVSCESQEEIDDLWNNLSADGETVQCGWLQDKYGVSWQIVPAILVDFLNDPDTEKSEQVMKAMFKMKKLDMQALKKAYNQ</sequence>
<dbReference type="PANTHER" id="PTHR33990">
    <property type="entry name" value="PROTEIN YJDN-RELATED"/>
    <property type="match status" value="1"/>
</dbReference>
<organism evidence="2 3">
    <name type="scientific">Legionella feeleii</name>
    <dbReference type="NCBI Taxonomy" id="453"/>
    <lineage>
        <taxon>Bacteria</taxon>
        <taxon>Pseudomonadati</taxon>
        <taxon>Pseudomonadota</taxon>
        <taxon>Gammaproteobacteria</taxon>
        <taxon>Legionellales</taxon>
        <taxon>Legionellaceae</taxon>
        <taxon>Legionella</taxon>
    </lineage>
</organism>
<dbReference type="SUPFAM" id="SSF54593">
    <property type="entry name" value="Glyoxalase/Bleomycin resistance protein/Dihydroxybiphenyl dioxygenase"/>
    <property type="match status" value="1"/>
</dbReference>
<dbReference type="PIRSF" id="PIRSF021700">
    <property type="entry name" value="3_dmu_93_MTrfase"/>
    <property type="match status" value="1"/>
</dbReference>
<dbReference type="EMBL" id="UGNY01000001">
    <property type="protein sequence ID" value="STX39523.1"/>
    <property type="molecule type" value="Genomic_DNA"/>
</dbReference>
<dbReference type="InterPro" id="IPR028973">
    <property type="entry name" value="PhnB-like"/>
</dbReference>
<dbReference type="AlphaFoldDB" id="A0A378IWV0"/>
<dbReference type="Proteomes" id="UP000254033">
    <property type="component" value="Unassembled WGS sequence"/>
</dbReference>
<evidence type="ECO:0000313" key="3">
    <source>
        <dbReference type="Proteomes" id="UP000254033"/>
    </source>
</evidence>
<protein>
    <submittedName>
        <fullName evidence="2">DNA binding protein</fullName>
    </submittedName>
</protein>
<dbReference type="InterPro" id="IPR009725">
    <property type="entry name" value="3_dmu_93_MTrfase"/>
</dbReference>
<dbReference type="Gene3D" id="3.10.180.10">
    <property type="entry name" value="2,3-Dihydroxybiphenyl 1,2-Dioxygenase, domain 1"/>
    <property type="match status" value="1"/>
</dbReference>
<feature type="domain" description="PhnB-like" evidence="1">
    <location>
        <begin position="3"/>
        <end position="120"/>
    </location>
</feature>
<accession>A0A378IWV0</accession>
<dbReference type="RefSeq" id="WP_115175952.1">
    <property type="nucleotide sequence ID" value="NZ_UGNY01000001.1"/>
</dbReference>
<proteinExistence type="predicted"/>
<evidence type="ECO:0000313" key="2">
    <source>
        <dbReference type="EMBL" id="STX39523.1"/>
    </source>
</evidence>
<dbReference type="Pfam" id="PF06983">
    <property type="entry name" value="3-dmu-9_3-mt"/>
    <property type="match status" value="1"/>
</dbReference>
<dbReference type="InterPro" id="IPR029068">
    <property type="entry name" value="Glyas_Bleomycin-R_OHBP_Dase"/>
</dbReference>
<name>A0A378IWV0_9GAMM</name>
<dbReference type="CDD" id="cd06588">
    <property type="entry name" value="PhnB_like"/>
    <property type="match status" value="1"/>
</dbReference>
<evidence type="ECO:0000259" key="1">
    <source>
        <dbReference type="Pfam" id="PF06983"/>
    </source>
</evidence>
<reference evidence="2 3" key="1">
    <citation type="submission" date="2018-06" db="EMBL/GenBank/DDBJ databases">
        <authorList>
            <consortium name="Pathogen Informatics"/>
            <person name="Doyle S."/>
        </authorList>
    </citation>
    <scope>NUCLEOTIDE SEQUENCE [LARGE SCALE GENOMIC DNA]</scope>
    <source>
        <strain evidence="2 3">NCTC11978</strain>
    </source>
</reference>
<gene>
    <name evidence="2" type="ORF">NCTC11978_02726</name>
</gene>